<gene>
    <name evidence="1" type="ORF">T12_12809</name>
</gene>
<keyword evidence="2" id="KW-1185">Reference proteome</keyword>
<dbReference type="EMBL" id="JYDQ01000001">
    <property type="protein sequence ID" value="KRY23898.1"/>
    <property type="molecule type" value="Genomic_DNA"/>
</dbReference>
<comment type="caution">
    <text evidence="1">The sequence shown here is derived from an EMBL/GenBank/DDBJ whole genome shotgun (WGS) entry which is preliminary data.</text>
</comment>
<accession>A0A0V1AH80</accession>
<proteinExistence type="predicted"/>
<dbReference type="AlphaFoldDB" id="A0A0V1AH80"/>
<reference evidence="1 2" key="1">
    <citation type="submission" date="2015-01" db="EMBL/GenBank/DDBJ databases">
        <title>Evolution of Trichinella species and genotypes.</title>
        <authorList>
            <person name="Korhonen P.K."/>
            <person name="Edoardo P."/>
            <person name="Giuseppe L.R."/>
            <person name="Gasser R.B."/>
        </authorList>
    </citation>
    <scope>NUCLEOTIDE SEQUENCE [LARGE SCALE GENOMIC DNA]</scope>
    <source>
        <strain evidence="1">ISS2496</strain>
    </source>
</reference>
<organism evidence="1 2">
    <name type="scientific">Trichinella patagoniensis</name>
    <dbReference type="NCBI Taxonomy" id="990121"/>
    <lineage>
        <taxon>Eukaryota</taxon>
        <taxon>Metazoa</taxon>
        <taxon>Ecdysozoa</taxon>
        <taxon>Nematoda</taxon>
        <taxon>Enoplea</taxon>
        <taxon>Dorylaimia</taxon>
        <taxon>Trichinellida</taxon>
        <taxon>Trichinellidae</taxon>
        <taxon>Trichinella</taxon>
    </lineage>
</organism>
<evidence type="ECO:0000313" key="2">
    <source>
        <dbReference type="Proteomes" id="UP000054783"/>
    </source>
</evidence>
<evidence type="ECO:0000313" key="1">
    <source>
        <dbReference type="EMBL" id="KRY23898.1"/>
    </source>
</evidence>
<protein>
    <submittedName>
        <fullName evidence="1">Uncharacterized protein</fullName>
    </submittedName>
</protein>
<dbReference type="Proteomes" id="UP000054783">
    <property type="component" value="Unassembled WGS sequence"/>
</dbReference>
<sequence length="60" mass="6959">MVNKRVTYKKWEKRFRGKKTLQKSLSERGRIIGVDPISPLTPPTFSQCGISLWEISSTDY</sequence>
<name>A0A0V1AH80_9BILA</name>